<reference evidence="1" key="1">
    <citation type="submission" date="2024-02" db="EMBL/GenBank/DDBJ databases">
        <authorList>
            <consortium name="ELIXIR-Norway"/>
            <consortium name="Elixir Norway"/>
        </authorList>
    </citation>
    <scope>NUCLEOTIDE SEQUENCE</scope>
</reference>
<protein>
    <submittedName>
        <fullName evidence="1">Uncharacterized protein</fullName>
    </submittedName>
</protein>
<feature type="non-terminal residue" evidence="1">
    <location>
        <position position="220"/>
    </location>
</feature>
<organism evidence="1 2">
    <name type="scientific">Sphagnum jensenii</name>
    <dbReference type="NCBI Taxonomy" id="128206"/>
    <lineage>
        <taxon>Eukaryota</taxon>
        <taxon>Viridiplantae</taxon>
        <taxon>Streptophyta</taxon>
        <taxon>Embryophyta</taxon>
        <taxon>Bryophyta</taxon>
        <taxon>Sphagnophytina</taxon>
        <taxon>Sphagnopsida</taxon>
        <taxon>Sphagnales</taxon>
        <taxon>Sphagnaceae</taxon>
        <taxon>Sphagnum</taxon>
    </lineage>
</organism>
<sequence>MSTPSAYSSKVTILSALMNMASVYSLHEHLVDRSRPYLIEGARIHFKNRRLFVSHLYEKDGSNYHPSFTNKDRFTPYTQFIADIRDYIDAYASGKMRNMTHADEVRYKDYVDIYQRMICANVRHLEISGMRHEVLADYHVVQDAFGAVLSSLENGFVLDGYLTLYRIVTTLMKEASSDADKRDVLYVLKMGVFDILSVIHSWHIFNKFEESRETNVYPES</sequence>
<evidence type="ECO:0000313" key="2">
    <source>
        <dbReference type="Proteomes" id="UP001497444"/>
    </source>
</evidence>
<keyword evidence="2" id="KW-1185">Reference proteome</keyword>
<dbReference type="EMBL" id="CAXAQS010000993">
    <property type="protein sequence ID" value="CAK9254147.1"/>
    <property type="molecule type" value="Genomic_DNA"/>
</dbReference>
<proteinExistence type="predicted"/>
<gene>
    <name evidence="1" type="ORF">CSSPJE1EN1_LOCUS29525</name>
</gene>
<name>A0ABP0VIY4_9BRYO</name>
<comment type="caution">
    <text evidence="1">The sequence shown here is derived from an EMBL/GenBank/DDBJ whole genome shotgun (WGS) entry which is preliminary data.</text>
</comment>
<accession>A0ABP0VIY4</accession>
<evidence type="ECO:0000313" key="1">
    <source>
        <dbReference type="EMBL" id="CAK9254147.1"/>
    </source>
</evidence>
<dbReference type="Proteomes" id="UP001497444">
    <property type="component" value="Unassembled WGS sequence"/>
</dbReference>